<dbReference type="RefSeq" id="WP_380974005.1">
    <property type="nucleotide sequence ID" value="NZ_JBHTEF010000001.1"/>
</dbReference>
<dbReference type="EMBL" id="JBHTEF010000001">
    <property type="protein sequence ID" value="MFC7581096.1"/>
    <property type="molecule type" value="Genomic_DNA"/>
</dbReference>
<comment type="caution">
    <text evidence="1">The sequence shown here is derived from an EMBL/GenBank/DDBJ whole genome shotgun (WGS) entry which is preliminary data.</text>
</comment>
<proteinExistence type="predicted"/>
<gene>
    <name evidence="1" type="ORF">ACFQWG_07785</name>
</gene>
<keyword evidence="2" id="KW-1185">Reference proteome</keyword>
<evidence type="ECO:0008006" key="3">
    <source>
        <dbReference type="Google" id="ProtNLM"/>
    </source>
</evidence>
<name>A0ABW2SNN3_9ACTO</name>
<dbReference type="Proteomes" id="UP001596527">
    <property type="component" value="Unassembled WGS sequence"/>
</dbReference>
<protein>
    <recommendedName>
        <fullName evidence="3">Transposase</fullName>
    </recommendedName>
</protein>
<reference evidence="2" key="1">
    <citation type="journal article" date="2019" name="Int. J. Syst. Evol. Microbiol.">
        <title>The Global Catalogue of Microorganisms (GCM) 10K type strain sequencing project: providing services to taxonomists for standard genome sequencing and annotation.</title>
        <authorList>
            <consortium name="The Broad Institute Genomics Platform"/>
            <consortium name="The Broad Institute Genome Sequencing Center for Infectious Disease"/>
            <person name="Wu L."/>
            <person name="Ma J."/>
        </authorList>
    </citation>
    <scope>NUCLEOTIDE SEQUENCE [LARGE SCALE GENOMIC DNA]</scope>
    <source>
        <strain evidence="2">CCUG 56698</strain>
    </source>
</reference>
<organism evidence="1 2">
    <name type="scientific">Schaalia naturae</name>
    <dbReference type="NCBI Taxonomy" id="635203"/>
    <lineage>
        <taxon>Bacteria</taxon>
        <taxon>Bacillati</taxon>
        <taxon>Actinomycetota</taxon>
        <taxon>Actinomycetes</taxon>
        <taxon>Actinomycetales</taxon>
        <taxon>Actinomycetaceae</taxon>
        <taxon>Schaalia</taxon>
    </lineage>
</organism>
<accession>A0ABW2SNN3</accession>
<evidence type="ECO:0000313" key="2">
    <source>
        <dbReference type="Proteomes" id="UP001596527"/>
    </source>
</evidence>
<evidence type="ECO:0000313" key="1">
    <source>
        <dbReference type="EMBL" id="MFC7581096.1"/>
    </source>
</evidence>
<sequence>MAAHGYSPELSTMPEDVFSMFLVEDLLQSAFSAMADADEVSACARDQPR</sequence>